<accession>A0A9P0B020</accession>
<feature type="transmembrane region" description="Helical" evidence="1">
    <location>
        <begin position="95"/>
        <end position="117"/>
    </location>
</feature>
<evidence type="ECO:0000313" key="3">
    <source>
        <dbReference type="Proteomes" id="UP001154078"/>
    </source>
</evidence>
<keyword evidence="1" id="KW-0812">Transmembrane</keyword>
<dbReference type="Proteomes" id="UP001154078">
    <property type="component" value="Chromosome 2"/>
</dbReference>
<dbReference type="EMBL" id="OV121133">
    <property type="protein sequence ID" value="CAH0551196.1"/>
    <property type="molecule type" value="Genomic_DNA"/>
</dbReference>
<protein>
    <submittedName>
        <fullName evidence="2">Uncharacterized protein</fullName>
    </submittedName>
</protein>
<keyword evidence="1" id="KW-1133">Transmembrane helix</keyword>
<evidence type="ECO:0000256" key="1">
    <source>
        <dbReference type="SAM" id="Phobius"/>
    </source>
</evidence>
<keyword evidence="3" id="KW-1185">Reference proteome</keyword>
<keyword evidence="1" id="KW-0472">Membrane</keyword>
<reference evidence="2" key="1">
    <citation type="submission" date="2021-12" db="EMBL/GenBank/DDBJ databases">
        <authorList>
            <person name="King R."/>
        </authorList>
    </citation>
    <scope>NUCLEOTIDE SEQUENCE</scope>
</reference>
<evidence type="ECO:0000313" key="2">
    <source>
        <dbReference type="EMBL" id="CAH0551196.1"/>
    </source>
</evidence>
<dbReference type="OrthoDB" id="9974841at2759"/>
<gene>
    <name evidence="2" type="ORF">MELIAE_LOCUS3862</name>
</gene>
<name>A0A9P0B020_BRAAE</name>
<organism evidence="2 3">
    <name type="scientific">Brassicogethes aeneus</name>
    <name type="common">Rape pollen beetle</name>
    <name type="synonym">Meligethes aeneus</name>
    <dbReference type="NCBI Taxonomy" id="1431903"/>
    <lineage>
        <taxon>Eukaryota</taxon>
        <taxon>Metazoa</taxon>
        <taxon>Ecdysozoa</taxon>
        <taxon>Arthropoda</taxon>
        <taxon>Hexapoda</taxon>
        <taxon>Insecta</taxon>
        <taxon>Pterygota</taxon>
        <taxon>Neoptera</taxon>
        <taxon>Endopterygota</taxon>
        <taxon>Coleoptera</taxon>
        <taxon>Polyphaga</taxon>
        <taxon>Cucujiformia</taxon>
        <taxon>Nitidulidae</taxon>
        <taxon>Meligethinae</taxon>
        <taxon>Brassicogethes</taxon>
    </lineage>
</organism>
<sequence length="118" mass="13476">MSLQRENFILQNLLQTKIILHKTPTKTLNLPTARFMSKYGTPRSVQNLLQTKKIFHKTPIKILNLPTARFMSEYGTPGSTLPFCKSLGRPGKITLIFVLFFGSAWWAGPLAFVYMMLK</sequence>
<dbReference type="AlphaFoldDB" id="A0A9P0B020"/>
<proteinExistence type="predicted"/>